<feature type="region of interest" description="Disordered" evidence="1">
    <location>
        <begin position="259"/>
        <end position="368"/>
    </location>
</feature>
<evidence type="ECO:0000313" key="2">
    <source>
        <dbReference type="EMBL" id="KAJ7626049.1"/>
    </source>
</evidence>
<accession>A0AAD7BP25</accession>
<sequence>MPSDSLTWDEPHPSLLPPLPKRKSPVQKVPATLVSLGIKVRDFAYPVDSVKHTNPIHAEPPNTVPTPDEPATQVGMSLQMGIEPYPWRAMHNPHWAPSWVNSMQMSSHAHKDWLLWDANEKILRCREQADLDECRREPGTGGDDAKDVGVYDVGDGEGLTMRQRLMTWRAQNIDGLKTQYPRFPLWGWNAPWTGYRLLTGTPTGKTVHEYAAQFSRCTLSKLEWATYFPQPRKPRDWAIFVDFKRCDYFAYSTFSGRKSVDCGGDSDEEGDSDDGWLERLKALPNTPSPTRRKRDFDEQEEDEETCEPRCKRARKEPANSPTSRRRHFDERLGGREGEEISAPPTKHLKTDTEDIDSDEEASTRENTPVVEATEPGATAIPISIFSQFRVPPAVGFLMSKHWSTRCCSTVLFNSRVAL</sequence>
<dbReference type="AlphaFoldDB" id="A0AAD7BP25"/>
<dbReference type="Proteomes" id="UP001221142">
    <property type="component" value="Unassembled WGS sequence"/>
</dbReference>
<feature type="compositionally biased region" description="Acidic residues" evidence="1">
    <location>
        <begin position="264"/>
        <end position="275"/>
    </location>
</feature>
<proteinExistence type="predicted"/>
<reference evidence="2" key="1">
    <citation type="submission" date="2023-03" db="EMBL/GenBank/DDBJ databases">
        <title>Massive genome expansion in bonnet fungi (Mycena s.s.) driven by repeated elements and novel gene families across ecological guilds.</title>
        <authorList>
            <consortium name="Lawrence Berkeley National Laboratory"/>
            <person name="Harder C.B."/>
            <person name="Miyauchi S."/>
            <person name="Viragh M."/>
            <person name="Kuo A."/>
            <person name="Thoen E."/>
            <person name="Andreopoulos B."/>
            <person name="Lu D."/>
            <person name="Skrede I."/>
            <person name="Drula E."/>
            <person name="Henrissat B."/>
            <person name="Morin E."/>
            <person name="Kohler A."/>
            <person name="Barry K."/>
            <person name="LaButti K."/>
            <person name="Morin E."/>
            <person name="Salamov A."/>
            <person name="Lipzen A."/>
            <person name="Mereny Z."/>
            <person name="Hegedus B."/>
            <person name="Baldrian P."/>
            <person name="Stursova M."/>
            <person name="Weitz H."/>
            <person name="Taylor A."/>
            <person name="Grigoriev I.V."/>
            <person name="Nagy L.G."/>
            <person name="Martin F."/>
            <person name="Kauserud H."/>
        </authorList>
    </citation>
    <scope>NUCLEOTIDE SEQUENCE</scope>
    <source>
        <strain evidence="2">9284</strain>
    </source>
</reference>
<name>A0AAD7BP25_9AGAR</name>
<gene>
    <name evidence="2" type="ORF">FB45DRAFT_869161</name>
</gene>
<dbReference type="EMBL" id="JARKIF010000012">
    <property type="protein sequence ID" value="KAJ7626049.1"/>
    <property type="molecule type" value="Genomic_DNA"/>
</dbReference>
<protein>
    <submittedName>
        <fullName evidence="2">Uncharacterized protein</fullName>
    </submittedName>
</protein>
<feature type="region of interest" description="Disordered" evidence="1">
    <location>
        <begin position="1"/>
        <end position="24"/>
    </location>
</feature>
<evidence type="ECO:0000313" key="3">
    <source>
        <dbReference type="Proteomes" id="UP001221142"/>
    </source>
</evidence>
<feature type="compositionally biased region" description="Basic and acidic residues" evidence="1">
    <location>
        <begin position="327"/>
        <end position="338"/>
    </location>
</feature>
<comment type="caution">
    <text evidence="2">The sequence shown here is derived from an EMBL/GenBank/DDBJ whole genome shotgun (WGS) entry which is preliminary data.</text>
</comment>
<organism evidence="2 3">
    <name type="scientific">Roridomyces roridus</name>
    <dbReference type="NCBI Taxonomy" id="1738132"/>
    <lineage>
        <taxon>Eukaryota</taxon>
        <taxon>Fungi</taxon>
        <taxon>Dikarya</taxon>
        <taxon>Basidiomycota</taxon>
        <taxon>Agaricomycotina</taxon>
        <taxon>Agaricomycetes</taxon>
        <taxon>Agaricomycetidae</taxon>
        <taxon>Agaricales</taxon>
        <taxon>Marasmiineae</taxon>
        <taxon>Mycenaceae</taxon>
        <taxon>Roridomyces</taxon>
    </lineage>
</organism>
<evidence type="ECO:0000256" key="1">
    <source>
        <dbReference type="SAM" id="MobiDB-lite"/>
    </source>
</evidence>
<keyword evidence="3" id="KW-1185">Reference proteome</keyword>